<keyword evidence="4" id="KW-0333">Golgi apparatus</keyword>
<dbReference type="PANTHER" id="PTHR13815:SF7">
    <property type="entry name" value="GOLGIN SUBFAMILY A MEMBER 5"/>
    <property type="match status" value="1"/>
</dbReference>
<keyword evidence="10" id="KW-1185">Reference proteome</keyword>
<proteinExistence type="predicted"/>
<evidence type="ECO:0000313" key="10">
    <source>
        <dbReference type="Proteomes" id="UP000436088"/>
    </source>
</evidence>
<feature type="coiled-coil region" evidence="7">
    <location>
        <begin position="193"/>
        <end position="241"/>
    </location>
</feature>
<evidence type="ECO:0000256" key="5">
    <source>
        <dbReference type="ARBA" id="ARBA00023054"/>
    </source>
</evidence>
<evidence type="ECO:0000256" key="2">
    <source>
        <dbReference type="ARBA" id="ARBA00022692"/>
    </source>
</evidence>
<dbReference type="InterPro" id="IPR019177">
    <property type="entry name" value="Golgin_subfamily_A_member_5"/>
</dbReference>
<dbReference type="Proteomes" id="UP000436088">
    <property type="component" value="Unassembled WGS sequence"/>
</dbReference>
<comment type="caution">
    <text evidence="9">The sequence shown here is derived from an EMBL/GenBank/DDBJ whole genome shotgun (WGS) entry which is preliminary data.</text>
</comment>
<comment type="subcellular location">
    <subcellularLocation>
        <location evidence="1">Golgi apparatus membrane</location>
        <topology evidence="1">Single-pass membrane protein</topology>
    </subcellularLocation>
</comment>
<keyword evidence="3" id="KW-1133">Transmembrane helix</keyword>
<dbReference type="EMBL" id="VEPZ02001277">
    <property type="protein sequence ID" value="KAE8682857.1"/>
    <property type="molecule type" value="Genomic_DNA"/>
</dbReference>
<name>A0A6A2YU37_HIBSY</name>
<feature type="compositionally biased region" description="Basic and acidic residues" evidence="8">
    <location>
        <begin position="35"/>
        <end position="51"/>
    </location>
</feature>
<feature type="region of interest" description="Disordered" evidence="8">
    <location>
        <begin position="442"/>
        <end position="504"/>
    </location>
</feature>
<keyword evidence="6" id="KW-0472">Membrane</keyword>
<evidence type="ECO:0000256" key="6">
    <source>
        <dbReference type="ARBA" id="ARBA00023136"/>
    </source>
</evidence>
<dbReference type="GO" id="GO:0031985">
    <property type="term" value="C:Golgi cisterna"/>
    <property type="evidence" value="ECO:0007669"/>
    <property type="project" value="TreeGrafter"/>
</dbReference>
<accession>A0A6A2YU37</accession>
<dbReference type="GO" id="GO:0007030">
    <property type="term" value="P:Golgi organization"/>
    <property type="evidence" value="ECO:0007669"/>
    <property type="project" value="InterPro"/>
</dbReference>
<evidence type="ECO:0000256" key="8">
    <source>
        <dbReference type="SAM" id="MobiDB-lite"/>
    </source>
</evidence>
<feature type="region of interest" description="Disordered" evidence="8">
    <location>
        <begin position="1"/>
        <end position="52"/>
    </location>
</feature>
<evidence type="ECO:0000256" key="7">
    <source>
        <dbReference type="SAM" id="Coils"/>
    </source>
</evidence>
<dbReference type="GO" id="GO:0000301">
    <property type="term" value="P:retrograde transport, vesicle recycling within Golgi"/>
    <property type="evidence" value="ECO:0007669"/>
    <property type="project" value="TreeGrafter"/>
</dbReference>
<evidence type="ECO:0000256" key="1">
    <source>
        <dbReference type="ARBA" id="ARBA00004194"/>
    </source>
</evidence>
<keyword evidence="5 7" id="KW-0175">Coiled coil</keyword>
<sequence>MCKAQKRLSTDKSPITTDAVREETSSEISESDVTPYKDKGTISSNNEEKPSTKYAVQISSELYSNSEKDNPRFPSLDPLDTDVVKYDADQEEVSATVGSSEASLSTSNGKLLNESSSNILVEHPSSLLASKDIEVDSEDHLEYDIKTETPANQKKPREKNADTHPMVVQDQLAEAQGLLKTNNSTGLCWTSRLQEYKSENAQLEELLTAERELSKSYEDSIKQLQKDLSLAKSEVTKVEENMVEALASKNFEIEALISSMDALKKQAVLSEGYLASLQASMEFIMRNRELTETRMLQALREELTSAERREEELTAHNATKKAAMEREVELEHRAVEASTALARIQMGRRWRWARGVDVPPVTVSGRIICCTGELCNTPREDIEIASREESHKLYSFRKSLNQWRGKTFEIIVGRRSPCLPGDLLGRHVFPTSYKRLHVSCTSQYAGHPRPSDRGHPRPSERAMRGHPRATERVPCTSQHAGHPRPSDRGHPRASEAIREHPTELCEGIRGQPSELCEGIRGKPSECRSPGVHGDLQGHQESMATYVLGRACAMQHVHSLCFSKGRSPGVHGDLECMATYGQHCGFHPI</sequence>
<organism evidence="9 10">
    <name type="scientific">Hibiscus syriacus</name>
    <name type="common">Rose of Sharon</name>
    <dbReference type="NCBI Taxonomy" id="106335"/>
    <lineage>
        <taxon>Eukaryota</taxon>
        <taxon>Viridiplantae</taxon>
        <taxon>Streptophyta</taxon>
        <taxon>Embryophyta</taxon>
        <taxon>Tracheophyta</taxon>
        <taxon>Spermatophyta</taxon>
        <taxon>Magnoliopsida</taxon>
        <taxon>eudicotyledons</taxon>
        <taxon>Gunneridae</taxon>
        <taxon>Pentapetalae</taxon>
        <taxon>rosids</taxon>
        <taxon>malvids</taxon>
        <taxon>Malvales</taxon>
        <taxon>Malvaceae</taxon>
        <taxon>Malvoideae</taxon>
        <taxon>Hibiscus</taxon>
    </lineage>
</organism>
<gene>
    <name evidence="9" type="ORF">F3Y22_tig00111234pilonHSYRG00085</name>
</gene>
<feature type="compositionally biased region" description="Basic and acidic residues" evidence="8">
    <location>
        <begin position="449"/>
        <end position="471"/>
    </location>
</feature>
<evidence type="ECO:0000256" key="4">
    <source>
        <dbReference type="ARBA" id="ARBA00023034"/>
    </source>
</evidence>
<dbReference type="PANTHER" id="PTHR13815">
    <property type="entry name" value="GOLGIN-84"/>
    <property type="match status" value="1"/>
</dbReference>
<protein>
    <submittedName>
        <fullName evidence="9">Golgin candidate 1</fullName>
    </submittedName>
</protein>
<evidence type="ECO:0000256" key="3">
    <source>
        <dbReference type="ARBA" id="ARBA00022989"/>
    </source>
</evidence>
<keyword evidence="2" id="KW-0812">Transmembrane</keyword>
<evidence type="ECO:0000313" key="9">
    <source>
        <dbReference type="EMBL" id="KAE8682857.1"/>
    </source>
</evidence>
<reference evidence="9" key="1">
    <citation type="submission" date="2019-09" db="EMBL/GenBank/DDBJ databases">
        <title>Draft genome information of white flower Hibiscus syriacus.</title>
        <authorList>
            <person name="Kim Y.-M."/>
        </authorList>
    </citation>
    <scope>NUCLEOTIDE SEQUENCE [LARGE SCALE GENOMIC DNA]</scope>
    <source>
        <strain evidence="9">YM2019G1</strain>
    </source>
</reference>
<feature type="compositionally biased region" description="Basic and acidic residues" evidence="8">
    <location>
        <begin position="484"/>
        <end position="503"/>
    </location>
</feature>
<dbReference type="AlphaFoldDB" id="A0A6A2YU37"/>
<dbReference type="GO" id="GO:0000139">
    <property type="term" value="C:Golgi membrane"/>
    <property type="evidence" value="ECO:0007669"/>
    <property type="project" value="UniProtKB-SubCell"/>
</dbReference>